<geneLocation type="plasmid" evidence="3">
    <name>pKK1 DNA</name>
</geneLocation>
<evidence type="ECO:0000313" key="3">
    <source>
        <dbReference type="Proteomes" id="UP000055316"/>
    </source>
</evidence>
<dbReference type="Gene3D" id="3.40.1580.10">
    <property type="entry name" value="SMI1/KNR4-like"/>
    <property type="match status" value="1"/>
</dbReference>
<dbReference type="InterPro" id="IPR037883">
    <property type="entry name" value="Knr4/Smi1-like_sf"/>
</dbReference>
<dbReference type="SUPFAM" id="SSF160631">
    <property type="entry name" value="SMI1/KNR4-like"/>
    <property type="match status" value="1"/>
</dbReference>
<dbReference type="RefSeq" id="WP_053512205.1">
    <property type="nucleotide sequence ID" value="NZ_AP014865.1"/>
</dbReference>
<dbReference type="Proteomes" id="UP000055316">
    <property type="component" value="Plasmid pKK1"/>
</dbReference>
<name>A0A9W4A0V6_BACTO</name>
<accession>A0A9W4A0V6</accession>
<evidence type="ECO:0000259" key="1">
    <source>
        <dbReference type="SMART" id="SM00860"/>
    </source>
</evidence>
<dbReference type="InterPro" id="IPR018958">
    <property type="entry name" value="Knr4/Smi1-like_dom"/>
</dbReference>
<dbReference type="Pfam" id="PF14568">
    <property type="entry name" value="SUKH_6"/>
    <property type="match status" value="1"/>
</dbReference>
<sequence>MWKTFISNVSTDFQFKVPATKDEISQIKEKLNVELPNDLSSLLNETNGVLDEYDCLFIWSIEQILKENLNLRSFNDFKDLYMPFNCLLFFADGGNGDLFGYAILNGVIQKDDVYVWNHENDSRTWVAPSLKTFIEWWNNGTITV</sequence>
<keyword evidence="2" id="KW-0614">Plasmid</keyword>
<evidence type="ECO:0000313" key="2">
    <source>
        <dbReference type="EMBL" id="BAR87336.1"/>
    </source>
</evidence>
<organism evidence="2 3">
    <name type="scientific">Bacillus thuringiensis subsp. tolworthi</name>
    <dbReference type="NCBI Taxonomy" id="1442"/>
    <lineage>
        <taxon>Bacteria</taxon>
        <taxon>Bacillati</taxon>
        <taxon>Bacillota</taxon>
        <taxon>Bacilli</taxon>
        <taxon>Bacillales</taxon>
        <taxon>Bacillaceae</taxon>
        <taxon>Bacillus</taxon>
        <taxon>Bacillus cereus group</taxon>
    </lineage>
</organism>
<protein>
    <submittedName>
        <fullName evidence="2">SMI1 / KNR4 family</fullName>
    </submittedName>
</protein>
<dbReference type="EMBL" id="AP014865">
    <property type="protein sequence ID" value="BAR87336.1"/>
    <property type="molecule type" value="Genomic_DNA"/>
</dbReference>
<reference evidence="2 3" key="1">
    <citation type="submission" date="2015-05" db="EMBL/GenBank/DDBJ databases">
        <title>Whole genome sequence of Bacillus thuringiensis serovar tolworthi Pasteur Institute Standard strain.</title>
        <authorList>
            <person name="Kanda K."/>
            <person name="Nakashima K."/>
            <person name="Nagano Y."/>
        </authorList>
    </citation>
    <scope>NUCLEOTIDE SEQUENCE [LARGE SCALE GENOMIC DNA]</scope>
    <source>
        <strain evidence="2 3">Pasteur Institute Standard strain</strain>
        <plasmid evidence="3">pKK1 DNA</plasmid>
    </source>
</reference>
<gene>
    <name evidence="2" type="ORF">KNN_06603</name>
</gene>
<feature type="domain" description="Knr4/Smi1-like" evidence="1">
    <location>
        <begin position="18"/>
        <end position="136"/>
    </location>
</feature>
<dbReference type="SMART" id="SM00860">
    <property type="entry name" value="SMI1_KNR4"/>
    <property type="match status" value="1"/>
</dbReference>
<proteinExistence type="predicted"/>
<dbReference type="AlphaFoldDB" id="A0A9W4A0V6"/>